<comment type="caution">
    <text evidence="1">The sequence shown here is derived from an EMBL/GenBank/DDBJ whole genome shotgun (WGS) entry which is preliminary data.</text>
</comment>
<feature type="non-terminal residue" evidence="1">
    <location>
        <position position="50"/>
    </location>
</feature>
<dbReference type="AlphaFoldDB" id="F9HDF9"/>
<proteinExistence type="predicted"/>
<dbReference type="Proteomes" id="UP000003815">
    <property type="component" value="Unassembled WGS sequence"/>
</dbReference>
<name>F9HDF9_STRMT</name>
<evidence type="ECO:0000313" key="1">
    <source>
        <dbReference type="EMBL" id="EGP65524.1"/>
    </source>
</evidence>
<reference evidence="1 2" key="1">
    <citation type="submission" date="2011-05" db="EMBL/GenBank/DDBJ databases">
        <authorList>
            <person name="Durkin A.S."/>
            <person name="Radune D."/>
            <person name="Hostetler J."/>
            <person name="Torralba M."/>
            <person name="Gillis M."/>
            <person name="Methe B."/>
            <person name="Sutton G."/>
            <person name="Nelson K.E."/>
        </authorList>
    </citation>
    <scope>NUCLEOTIDE SEQUENCE [LARGE SCALE GENOMIC DNA]</scope>
    <source>
        <strain evidence="1 2">SK1073</strain>
    </source>
</reference>
<organism evidence="1 2">
    <name type="scientific">Streptococcus mitis SK1073</name>
    <dbReference type="NCBI Taxonomy" id="1008452"/>
    <lineage>
        <taxon>Bacteria</taxon>
        <taxon>Bacillati</taxon>
        <taxon>Bacillota</taxon>
        <taxon>Bacilli</taxon>
        <taxon>Lactobacillales</taxon>
        <taxon>Streptococcaceae</taxon>
        <taxon>Streptococcus</taxon>
        <taxon>Streptococcus mitis group</taxon>
    </lineage>
</organism>
<evidence type="ECO:0000313" key="2">
    <source>
        <dbReference type="Proteomes" id="UP000003815"/>
    </source>
</evidence>
<accession>F9HDF9</accession>
<dbReference type="EMBL" id="AFQT01000047">
    <property type="protein sequence ID" value="EGP65524.1"/>
    <property type="molecule type" value="Genomic_DNA"/>
</dbReference>
<gene>
    <name evidence="1" type="ORF">HMPREF9958_0074</name>
</gene>
<sequence>MTFHYEPTPFMLASSHYDKSKADRAVTFIQNLCHTKGKWAGQKFILLPWQ</sequence>
<protein>
    <submittedName>
        <fullName evidence="1">Uncharacterized protein</fullName>
    </submittedName>
</protein>